<evidence type="ECO:0000313" key="2">
    <source>
        <dbReference type="Proteomes" id="UP001169217"/>
    </source>
</evidence>
<sequence length="23" mass="2732">MNEELKQLLLEDVRSFIDPKARS</sequence>
<name>A0ABQ9P5U9_9PEZI</name>
<reference evidence="1" key="1">
    <citation type="submission" date="2023-04" db="EMBL/GenBank/DDBJ databases">
        <title>Colletotrichum limetticola genome sequence.</title>
        <authorList>
            <person name="Baroncelli R."/>
        </authorList>
    </citation>
    <scope>NUCLEOTIDE SEQUENCE</scope>
    <source>
        <strain evidence="1">KLA-Anderson</strain>
    </source>
</reference>
<organism evidence="1 2">
    <name type="scientific">Colletotrichum limetticola</name>
    <dbReference type="NCBI Taxonomy" id="1209924"/>
    <lineage>
        <taxon>Eukaryota</taxon>
        <taxon>Fungi</taxon>
        <taxon>Dikarya</taxon>
        <taxon>Ascomycota</taxon>
        <taxon>Pezizomycotina</taxon>
        <taxon>Sordariomycetes</taxon>
        <taxon>Hypocreomycetidae</taxon>
        <taxon>Glomerellales</taxon>
        <taxon>Glomerellaceae</taxon>
        <taxon>Colletotrichum</taxon>
        <taxon>Colletotrichum acutatum species complex</taxon>
    </lineage>
</organism>
<feature type="non-terminal residue" evidence="1">
    <location>
        <position position="23"/>
    </location>
</feature>
<accession>A0ABQ9P5U9</accession>
<comment type="caution">
    <text evidence="1">The sequence shown here is derived from an EMBL/GenBank/DDBJ whole genome shotgun (WGS) entry which is preliminary data.</text>
</comment>
<gene>
    <name evidence="1" type="ORF">CLIM01_15220</name>
</gene>
<dbReference type="Proteomes" id="UP001169217">
    <property type="component" value="Unassembled WGS sequence"/>
</dbReference>
<keyword evidence="2" id="KW-1185">Reference proteome</keyword>
<protein>
    <submittedName>
        <fullName evidence="1">Mitochondrial chaperone bcs1</fullName>
    </submittedName>
</protein>
<proteinExistence type="predicted"/>
<dbReference type="EMBL" id="JARUPT010001601">
    <property type="protein sequence ID" value="KAK0367423.1"/>
    <property type="molecule type" value="Genomic_DNA"/>
</dbReference>
<evidence type="ECO:0000313" key="1">
    <source>
        <dbReference type="EMBL" id="KAK0367423.1"/>
    </source>
</evidence>